<dbReference type="AlphaFoldDB" id="A0A2T0X323"/>
<proteinExistence type="predicted"/>
<dbReference type="InterPro" id="IPR050769">
    <property type="entry name" value="NAT_camello-type"/>
</dbReference>
<keyword evidence="1 3" id="KW-0808">Transferase</keyword>
<evidence type="ECO:0000313" key="3">
    <source>
        <dbReference type="EMBL" id="PRY93331.1"/>
    </source>
</evidence>
<dbReference type="SUPFAM" id="SSF55729">
    <property type="entry name" value="Acyl-CoA N-acyltransferases (Nat)"/>
    <property type="match status" value="1"/>
</dbReference>
<name>A0A2T0X323_9RHOB</name>
<evidence type="ECO:0000259" key="2">
    <source>
        <dbReference type="PROSITE" id="PS51186"/>
    </source>
</evidence>
<evidence type="ECO:0000313" key="4">
    <source>
        <dbReference type="Proteomes" id="UP000238801"/>
    </source>
</evidence>
<dbReference type="Proteomes" id="UP000238801">
    <property type="component" value="Unassembled WGS sequence"/>
</dbReference>
<comment type="caution">
    <text evidence="3">The sequence shown here is derived from an EMBL/GenBank/DDBJ whole genome shotgun (WGS) entry which is preliminary data.</text>
</comment>
<gene>
    <name evidence="3" type="ORF">BCF33_2198</name>
</gene>
<accession>A0A2T0X323</accession>
<dbReference type="PROSITE" id="PS51186">
    <property type="entry name" value="GNAT"/>
    <property type="match status" value="1"/>
</dbReference>
<feature type="domain" description="N-acetyltransferase" evidence="2">
    <location>
        <begin position="1"/>
        <end position="138"/>
    </location>
</feature>
<reference evidence="3 4" key="1">
    <citation type="submission" date="2018-03" db="EMBL/GenBank/DDBJ databases">
        <title>Genomic Encyclopedia of Archaeal and Bacterial Type Strains, Phase II (KMG-II): from individual species to whole genera.</title>
        <authorList>
            <person name="Goeker M."/>
        </authorList>
    </citation>
    <scope>NUCLEOTIDE SEQUENCE [LARGE SCALE GENOMIC DNA]</scope>
    <source>
        <strain evidence="3 4">DSM 29318</strain>
    </source>
</reference>
<keyword evidence="4" id="KW-1185">Reference proteome</keyword>
<evidence type="ECO:0000256" key="1">
    <source>
        <dbReference type="ARBA" id="ARBA00022679"/>
    </source>
</evidence>
<dbReference type="EMBL" id="PVTT01000002">
    <property type="protein sequence ID" value="PRY93331.1"/>
    <property type="molecule type" value="Genomic_DNA"/>
</dbReference>
<dbReference type="RefSeq" id="WP_106160933.1">
    <property type="nucleotide sequence ID" value="NZ_PVTT01000002.1"/>
</dbReference>
<protein>
    <submittedName>
        <fullName evidence="3">Ribosomal-protein-alanine N-acetyltransferase</fullName>
    </submittedName>
</protein>
<dbReference type="InterPro" id="IPR000182">
    <property type="entry name" value="GNAT_dom"/>
</dbReference>
<dbReference type="Pfam" id="PF00583">
    <property type="entry name" value="Acetyltransf_1"/>
    <property type="match status" value="1"/>
</dbReference>
<dbReference type="OrthoDB" id="9804026at2"/>
<dbReference type="GO" id="GO:0008080">
    <property type="term" value="F:N-acetyltransferase activity"/>
    <property type="evidence" value="ECO:0007669"/>
    <property type="project" value="InterPro"/>
</dbReference>
<dbReference type="PANTHER" id="PTHR13947">
    <property type="entry name" value="GNAT FAMILY N-ACETYLTRANSFERASE"/>
    <property type="match status" value="1"/>
</dbReference>
<dbReference type="InterPro" id="IPR016181">
    <property type="entry name" value="Acyl_CoA_acyltransferase"/>
</dbReference>
<dbReference type="PANTHER" id="PTHR13947:SF37">
    <property type="entry name" value="LD18367P"/>
    <property type="match status" value="1"/>
</dbReference>
<dbReference type="Gene3D" id="3.40.630.30">
    <property type="match status" value="1"/>
</dbReference>
<sequence length="146" mass="14994">MTPAALAALHAEAFGAAPRPWTEGEFASLLAAPGVFLRAVPDGFALGRALAPAPGGEAELLTLAVRPRARRRGAGTALLRAFEGEARARGAAEAFLEVSARNGPARALYSRAGWTAAGRRPGYYADGSDALVLRRGLDAVSTGLSP</sequence>
<organism evidence="3 4">
    <name type="scientific">Hasllibacter halocynthiae</name>
    <dbReference type="NCBI Taxonomy" id="595589"/>
    <lineage>
        <taxon>Bacteria</taxon>
        <taxon>Pseudomonadati</taxon>
        <taxon>Pseudomonadota</taxon>
        <taxon>Alphaproteobacteria</taxon>
        <taxon>Rhodobacterales</taxon>
        <taxon>Roseobacteraceae</taxon>
        <taxon>Hasllibacter</taxon>
    </lineage>
</organism>